<keyword evidence="5" id="KW-1185">Reference proteome</keyword>
<gene>
    <name evidence="4" type="ORF">AVEN_175723_1</name>
    <name evidence="3" type="ORF">AVEN_17764_1</name>
    <name evidence="2" type="ORF">AVEN_267511_1</name>
    <name evidence="1" type="ORF">AVEN_8298_1</name>
</gene>
<dbReference type="EMBL" id="BGPR01176015">
    <property type="protein sequence ID" value="GBM46969.1"/>
    <property type="molecule type" value="Genomic_DNA"/>
</dbReference>
<evidence type="ECO:0000313" key="1">
    <source>
        <dbReference type="EMBL" id="GBM46950.1"/>
    </source>
</evidence>
<dbReference type="EMBL" id="BGPR01176043">
    <property type="protein sequence ID" value="GBM47054.1"/>
    <property type="molecule type" value="Genomic_DNA"/>
</dbReference>
<accession>A0A4Y2G2V1</accession>
<dbReference type="OrthoDB" id="10017160at2759"/>
<dbReference type="Proteomes" id="UP000499080">
    <property type="component" value="Unassembled WGS sequence"/>
</dbReference>
<protein>
    <submittedName>
        <fullName evidence="2">Uncharacterized protein</fullName>
    </submittedName>
</protein>
<dbReference type="AlphaFoldDB" id="A0A4Y2G2V1"/>
<reference evidence="2 5" key="1">
    <citation type="journal article" date="2019" name="Sci. Rep.">
        <title>Orb-weaving spider Araneus ventricosus genome elucidates the spidroin gene catalogue.</title>
        <authorList>
            <person name="Kono N."/>
            <person name="Nakamura H."/>
            <person name="Ohtoshi R."/>
            <person name="Moran D.A.P."/>
            <person name="Shinohara A."/>
            <person name="Yoshida Y."/>
            <person name="Fujiwara M."/>
            <person name="Mori M."/>
            <person name="Tomita M."/>
            <person name="Arakawa K."/>
        </authorList>
    </citation>
    <scope>NUCLEOTIDE SEQUENCE [LARGE SCALE GENOMIC DNA]</scope>
</reference>
<evidence type="ECO:0000313" key="2">
    <source>
        <dbReference type="EMBL" id="GBM46969.1"/>
    </source>
</evidence>
<dbReference type="EMBL" id="BGPR01176008">
    <property type="protein sequence ID" value="GBM46950.1"/>
    <property type="molecule type" value="Genomic_DNA"/>
</dbReference>
<evidence type="ECO:0000313" key="4">
    <source>
        <dbReference type="EMBL" id="GBM47054.1"/>
    </source>
</evidence>
<sequence length="104" mass="12359">MRESFGETTPSGSVLRMENISNYQMMGNISNDAAMGRVRCFEWHVRFKSERTSLEIQLDSQKVLYTVREVNFQDTFQKWQERWRRCIAVQEDYFEGIHIAKVVS</sequence>
<proteinExistence type="predicted"/>
<name>A0A4Y2G2V1_ARAVE</name>
<comment type="caution">
    <text evidence="2">The sequence shown here is derived from an EMBL/GenBank/DDBJ whole genome shotgun (WGS) entry which is preliminary data.</text>
</comment>
<evidence type="ECO:0000313" key="5">
    <source>
        <dbReference type="Proteomes" id="UP000499080"/>
    </source>
</evidence>
<dbReference type="EMBL" id="BGPR01176017">
    <property type="protein sequence ID" value="GBM46979.1"/>
    <property type="molecule type" value="Genomic_DNA"/>
</dbReference>
<organism evidence="2 5">
    <name type="scientific">Araneus ventricosus</name>
    <name type="common">Orbweaver spider</name>
    <name type="synonym">Epeira ventricosa</name>
    <dbReference type="NCBI Taxonomy" id="182803"/>
    <lineage>
        <taxon>Eukaryota</taxon>
        <taxon>Metazoa</taxon>
        <taxon>Ecdysozoa</taxon>
        <taxon>Arthropoda</taxon>
        <taxon>Chelicerata</taxon>
        <taxon>Arachnida</taxon>
        <taxon>Araneae</taxon>
        <taxon>Araneomorphae</taxon>
        <taxon>Entelegynae</taxon>
        <taxon>Araneoidea</taxon>
        <taxon>Araneidae</taxon>
        <taxon>Araneus</taxon>
    </lineage>
</organism>
<evidence type="ECO:0000313" key="3">
    <source>
        <dbReference type="EMBL" id="GBM46979.1"/>
    </source>
</evidence>